<feature type="non-terminal residue" evidence="1">
    <location>
        <position position="1"/>
    </location>
</feature>
<reference evidence="1" key="1">
    <citation type="journal article" date="2014" name="Front. Microbiol.">
        <title>High frequency of phylogenetically diverse reductive dehalogenase-homologous genes in deep subseafloor sedimentary metagenomes.</title>
        <authorList>
            <person name="Kawai M."/>
            <person name="Futagami T."/>
            <person name="Toyoda A."/>
            <person name="Takaki Y."/>
            <person name="Nishi S."/>
            <person name="Hori S."/>
            <person name="Arai W."/>
            <person name="Tsubouchi T."/>
            <person name="Morono Y."/>
            <person name="Uchiyama I."/>
            <person name="Ito T."/>
            <person name="Fujiyama A."/>
            <person name="Inagaki F."/>
            <person name="Takami H."/>
        </authorList>
    </citation>
    <scope>NUCLEOTIDE SEQUENCE</scope>
    <source>
        <strain evidence="1">Expedition CK06-06</strain>
    </source>
</reference>
<name>X1KX54_9ZZZZ</name>
<proteinExistence type="predicted"/>
<organism evidence="1">
    <name type="scientific">marine sediment metagenome</name>
    <dbReference type="NCBI Taxonomy" id="412755"/>
    <lineage>
        <taxon>unclassified sequences</taxon>
        <taxon>metagenomes</taxon>
        <taxon>ecological metagenomes</taxon>
    </lineage>
</organism>
<protein>
    <submittedName>
        <fullName evidence="1">Uncharacterized protein</fullName>
    </submittedName>
</protein>
<accession>X1KX54</accession>
<comment type="caution">
    <text evidence="1">The sequence shown here is derived from an EMBL/GenBank/DDBJ whole genome shotgun (WGS) entry which is preliminary data.</text>
</comment>
<sequence>STLTAEATCTKDVCTDKCAPAGSGCPPDSIALPLVDFDSPGPPDYSFKKRAQNAQGFGQCEVLCNGTSCDNRCVFPASDFEDLLWQVKQGGTLTLNNVITYVTGNIDLRGGRHLVVKGALVADDNIKIGEKYSWTRGGQKDEGFSQITIIQPTAQSPSGLLTKRKIDFGLYSSFPADLDIEGVIYANDEVSFVSIPDTSFDVKGGIIARKLSLVSLWQGLNITLDNDIIRYGLGYRIDGGEIKPTFSPVITIDHWEESY</sequence>
<dbReference type="AlphaFoldDB" id="X1KX54"/>
<gene>
    <name evidence="1" type="ORF">S06H3_08832</name>
</gene>
<dbReference type="EMBL" id="BARV01003783">
    <property type="protein sequence ID" value="GAI11662.1"/>
    <property type="molecule type" value="Genomic_DNA"/>
</dbReference>
<evidence type="ECO:0000313" key="1">
    <source>
        <dbReference type="EMBL" id="GAI11662.1"/>
    </source>
</evidence>